<feature type="transmembrane region" description="Helical" evidence="1">
    <location>
        <begin position="527"/>
        <end position="544"/>
    </location>
</feature>
<dbReference type="GO" id="GO:0005886">
    <property type="term" value="C:plasma membrane"/>
    <property type="evidence" value="ECO:0007669"/>
    <property type="project" value="TreeGrafter"/>
</dbReference>
<comment type="caution">
    <text evidence="2">The sequence shown here is derived from an EMBL/GenBank/DDBJ whole genome shotgun (WGS) entry which is preliminary data.</text>
</comment>
<dbReference type="PANTHER" id="PTHR31414:SF15">
    <property type="entry name" value="PLASMA MEMBRANE FUSION PROTEIN"/>
    <property type="match status" value="1"/>
</dbReference>
<keyword evidence="1" id="KW-0812">Transmembrane</keyword>
<feature type="transmembrane region" description="Helical" evidence="1">
    <location>
        <begin position="349"/>
        <end position="371"/>
    </location>
</feature>
<keyword evidence="3" id="KW-1185">Reference proteome</keyword>
<evidence type="ECO:0000313" key="3">
    <source>
        <dbReference type="Proteomes" id="UP000734854"/>
    </source>
</evidence>
<sequence>MATIASITPEIITYIRQQKIGCLWNPDVVVCDPPCFFFFYIFPNPMPLREQSSPPRTGMASLPGAFLSVTLLGLFFLPSSIAQASASEKKNNAWLGNLHRQSGKGQEKGLGPWRRLVAEAPVTKNGTVENSTFILAAEKTYRKDPLNGYKHYTGGWNISDQHYWAVSSTFFPHALSFESSLKSSCLNLQSVGFTAAPLFAISIAWFLGFGLVLFFICCCLCFCRRRNHSYSRVAYALSLILLILFTCAAIIGSGVLYKGQGMFHNSTSKTLEYVVGQANLTADNLHKFSSSLAAAKKVGVDQVFLPADVQMKIDTIQRKLNSSANELSSKTMENSKKIQIVLDTVRLDLIIIAAVMLGLAFLGFLFSIFGLQFLVSIVVGDACVAMDQWVDHPHSHTALDDILPCVDATTANESMYRSKEVTFQIVNVVNQVISNVSNGNFPPVLAPLYYNQSGPLVPALCNPFNADMSTRACAKGEVNFLNSSTVWKSYICEITSVNGNDVCTTVGRLTPSIYNQMTAATNVSKGLYLYGPFLLQLADCTFVRDTFSSLSENNCPGLELYSAWTYIGLVMVSTAVMLSLIFWVIYARERRHRIYSKQFIAQSGPPHMPL</sequence>
<keyword evidence="1" id="KW-1133">Transmembrane helix</keyword>
<name>A0A8J5HC09_ZINOF</name>
<evidence type="ECO:0000313" key="2">
    <source>
        <dbReference type="EMBL" id="KAG6523823.1"/>
    </source>
</evidence>
<feature type="transmembrane region" description="Helical" evidence="1">
    <location>
        <begin position="198"/>
        <end position="223"/>
    </location>
</feature>
<feature type="transmembrane region" description="Helical" evidence="1">
    <location>
        <begin position="564"/>
        <end position="587"/>
    </location>
</feature>
<dbReference type="Proteomes" id="UP000734854">
    <property type="component" value="Unassembled WGS sequence"/>
</dbReference>
<dbReference type="GO" id="GO:0009506">
    <property type="term" value="C:plasmodesma"/>
    <property type="evidence" value="ECO:0007669"/>
    <property type="project" value="TreeGrafter"/>
</dbReference>
<dbReference type="AlphaFoldDB" id="A0A8J5HC09"/>
<gene>
    <name evidence="2" type="ORF">ZIOFF_013710</name>
</gene>
<reference evidence="2 3" key="1">
    <citation type="submission" date="2020-08" db="EMBL/GenBank/DDBJ databases">
        <title>Plant Genome Project.</title>
        <authorList>
            <person name="Zhang R.-G."/>
        </authorList>
    </citation>
    <scope>NUCLEOTIDE SEQUENCE [LARGE SCALE GENOMIC DNA]</scope>
    <source>
        <tissue evidence="2">Rhizome</tissue>
    </source>
</reference>
<proteinExistence type="predicted"/>
<organism evidence="2 3">
    <name type="scientific">Zingiber officinale</name>
    <name type="common">Ginger</name>
    <name type="synonym">Amomum zingiber</name>
    <dbReference type="NCBI Taxonomy" id="94328"/>
    <lineage>
        <taxon>Eukaryota</taxon>
        <taxon>Viridiplantae</taxon>
        <taxon>Streptophyta</taxon>
        <taxon>Embryophyta</taxon>
        <taxon>Tracheophyta</taxon>
        <taxon>Spermatophyta</taxon>
        <taxon>Magnoliopsida</taxon>
        <taxon>Liliopsida</taxon>
        <taxon>Zingiberales</taxon>
        <taxon>Zingiberaceae</taxon>
        <taxon>Zingiber</taxon>
    </lineage>
</organism>
<dbReference type="InterPro" id="IPR040283">
    <property type="entry name" value="DDB_G0292058-like"/>
</dbReference>
<protein>
    <submittedName>
        <fullName evidence="2">Uncharacterized protein</fullName>
    </submittedName>
</protein>
<feature type="transmembrane region" description="Helical" evidence="1">
    <location>
        <begin position="235"/>
        <end position="257"/>
    </location>
</feature>
<dbReference type="PANTHER" id="PTHR31414">
    <property type="entry name" value="TRANSMEMBRANE PROTEIN DDB_G0292058"/>
    <property type="match status" value="1"/>
</dbReference>
<accession>A0A8J5HC09</accession>
<evidence type="ECO:0000256" key="1">
    <source>
        <dbReference type="SAM" id="Phobius"/>
    </source>
</evidence>
<dbReference type="EMBL" id="JACMSC010000004">
    <property type="protein sequence ID" value="KAG6523823.1"/>
    <property type="molecule type" value="Genomic_DNA"/>
</dbReference>
<keyword evidence="1" id="KW-0472">Membrane</keyword>